<dbReference type="GeneID" id="113210599"/>
<accession>A0A6J1ST55</accession>
<gene>
    <name evidence="5" type="primary">LOC113210599</name>
</gene>
<protein>
    <submittedName>
        <fullName evidence="5">Deoxynucleotidyltransferase terminal-interacting protein 2</fullName>
    </submittedName>
</protein>
<evidence type="ECO:0000256" key="2">
    <source>
        <dbReference type="ARBA" id="ARBA00023242"/>
    </source>
</evidence>
<proteinExistence type="predicted"/>
<dbReference type="AlphaFoldDB" id="A0A6J1ST55"/>
<evidence type="ECO:0000256" key="1">
    <source>
        <dbReference type="ARBA" id="ARBA00004604"/>
    </source>
</evidence>
<evidence type="ECO:0000313" key="4">
    <source>
        <dbReference type="Proteomes" id="UP000504606"/>
    </source>
</evidence>
<dbReference type="InterPro" id="IPR014810">
    <property type="entry name" value="Fcf2_C"/>
</dbReference>
<dbReference type="OrthoDB" id="427886at2759"/>
<dbReference type="GO" id="GO:0003723">
    <property type="term" value="F:RNA binding"/>
    <property type="evidence" value="ECO:0007669"/>
    <property type="project" value="TreeGrafter"/>
</dbReference>
<organism evidence="4 5">
    <name type="scientific">Frankliniella occidentalis</name>
    <name type="common">Western flower thrips</name>
    <name type="synonym">Euthrips occidentalis</name>
    <dbReference type="NCBI Taxonomy" id="133901"/>
    <lineage>
        <taxon>Eukaryota</taxon>
        <taxon>Metazoa</taxon>
        <taxon>Ecdysozoa</taxon>
        <taxon>Arthropoda</taxon>
        <taxon>Hexapoda</taxon>
        <taxon>Insecta</taxon>
        <taxon>Pterygota</taxon>
        <taxon>Neoptera</taxon>
        <taxon>Paraneoptera</taxon>
        <taxon>Thysanoptera</taxon>
        <taxon>Terebrantia</taxon>
        <taxon>Thripoidea</taxon>
        <taxon>Thripidae</taxon>
        <taxon>Frankliniella</taxon>
    </lineage>
</organism>
<dbReference type="PANTHER" id="PTHR21686">
    <property type="entry name" value="DEOXYNUCLEOTIDYLTRANSFERASE TERMINAL-INTERACTING PROTEIN 2"/>
    <property type="match status" value="1"/>
</dbReference>
<dbReference type="InterPro" id="IPR039883">
    <property type="entry name" value="Fcf2/DNTTIP2"/>
</dbReference>
<keyword evidence="2" id="KW-0539">Nucleus</keyword>
<dbReference type="GO" id="GO:0005730">
    <property type="term" value="C:nucleolus"/>
    <property type="evidence" value="ECO:0007669"/>
    <property type="project" value="UniProtKB-SubCell"/>
</dbReference>
<evidence type="ECO:0000259" key="3">
    <source>
        <dbReference type="Pfam" id="PF08698"/>
    </source>
</evidence>
<feature type="domain" description="Fcf2 pre-rRNA processing C-terminal" evidence="3">
    <location>
        <begin position="130"/>
        <end position="223"/>
    </location>
</feature>
<comment type="subcellular location">
    <subcellularLocation>
        <location evidence="1">Nucleus</location>
        <location evidence="1">Nucleolus</location>
    </subcellularLocation>
</comment>
<reference evidence="5" key="1">
    <citation type="submission" date="2025-08" db="UniProtKB">
        <authorList>
            <consortium name="RefSeq"/>
        </authorList>
    </citation>
    <scope>IDENTIFICATION</scope>
    <source>
        <tissue evidence="5">Whole organism</tissue>
    </source>
</reference>
<dbReference type="KEGG" id="foc:113210599"/>
<sequence>MAFVIDTKGQQDLLSDKVNDFVNDESDDDFEFLPFPSNPVATSSKLRSGSKLKEKEINFDDTYLDFGGGSSSGITQTNKPTANALARQMNNPDKLLQKSVLQPGVEKLHSLPSYDEGRRQLLKQRKMEREKTAGRNWFNMKAPEITEEMKNDLEVLKMRSTLDPKHFYKKNDFKNLPKYFQVGRVVESAADFYHSRIPMKDRKKTLVDELLADAEFQKSTKKRYKDIIAEKQKTHYKAHRQAKRLKKNKK</sequence>
<name>A0A6J1ST55_FRAOC</name>
<dbReference type="Pfam" id="PF08698">
    <property type="entry name" value="Fcf2"/>
    <property type="match status" value="1"/>
</dbReference>
<dbReference type="PANTHER" id="PTHR21686:SF12">
    <property type="entry name" value="DEOXYNUCLEOTIDYLTRANSFERASE TERMINAL-INTERACTING PROTEIN 2"/>
    <property type="match status" value="1"/>
</dbReference>
<dbReference type="GO" id="GO:0006396">
    <property type="term" value="P:RNA processing"/>
    <property type="evidence" value="ECO:0007669"/>
    <property type="project" value="TreeGrafter"/>
</dbReference>
<keyword evidence="4" id="KW-1185">Reference proteome</keyword>
<dbReference type="Proteomes" id="UP000504606">
    <property type="component" value="Unplaced"/>
</dbReference>
<dbReference type="RefSeq" id="XP_026284459.1">
    <property type="nucleotide sequence ID" value="XM_026428674.2"/>
</dbReference>
<evidence type="ECO:0000313" key="5">
    <source>
        <dbReference type="RefSeq" id="XP_026284459.1"/>
    </source>
</evidence>